<protein>
    <submittedName>
        <fullName evidence="10">ABC transporter</fullName>
    </submittedName>
</protein>
<keyword evidence="4" id="KW-1003">Cell membrane</keyword>
<dbReference type="InterPro" id="IPR037294">
    <property type="entry name" value="ABC_BtuC-like"/>
</dbReference>
<dbReference type="Proteomes" id="UP000738126">
    <property type="component" value="Unassembled WGS sequence"/>
</dbReference>
<dbReference type="EMBL" id="NRSH01000090">
    <property type="protein sequence ID" value="MBK1727026.1"/>
    <property type="molecule type" value="Genomic_DNA"/>
</dbReference>
<feature type="transmembrane region" description="Helical" evidence="9">
    <location>
        <begin position="16"/>
        <end position="36"/>
    </location>
</feature>
<keyword evidence="7 9" id="KW-0472">Membrane</keyword>
<feature type="transmembrane region" description="Helical" evidence="9">
    <location>
        <begin position="203"/>
        <end position="220"/>
    </location>
</feature>
<keyword evidence="3 8" id="KW-0813">Transport</keyword>
<dbReference type="SUPFAM" id="SSF81345">
    <property type="entry name" value="ABC transporter involved in vitamin B12 uptake, BtuC"/>
    <property type="match status" value="1"/>
</dbReference>
<evidence type="ECO:0000256" key="4">
    <source>
        <dbReference type="ARBA" id="ARBA00022475"/>
    </source>
</evidence>
<name>A0ABS1E5K7_9GAMM</name>
<feature type="transmembrane region" description="Helical" evidence="9">
    <location>
        <begin position="45"/>
        <end position="62"/>
    </location>
</feature>
<dbReference type="CDD" id="cd06550">
    <property type="entry name" value="TM_ABC_iron-siderophores_like"/>
    <property type="match status" value="1"/>
</dbReference>
<evidence type="ECO:0000313" key="10">
    <source>
        <dbReference type="EMBL" id="MBK1727026.1"/>
    </source>
</evidence>
<feature type="transmembrane region" description="Helical" evidence="9">
    <location>
        <begin position="174"/>
        <end position="197"/>
    </location>
</feature>
<keyword evidence="11" id="KW-1185">Reference proteome</keyword>
<evidence type="ECO:0000256" key="8">
    <source>
        <dbReference type="RuleBase" id="RU003943"/>
    </source>
</evidence>
<dbReference type="InterPro" id="IPR036390">
    <property type="entry name" value="WH_DNA-bd_sf"/>
</dbReference>
<evidence type="ECO:0000256" key="5">
    <source>
        <dbReference type="ARBA" id="ARBA00022692"/>
    </source>
</evidence>
<accession>A0ABS1E5K7</accession>
<organism evidence="10 11">
    <name type="scientific">Halorhodospira neutriphila</name>
    <dbReference type="NCBI Taxonomy" id="168379"/>
    <lineage>
        <taxon>Bacteria</taxon>
        <taxon>Pseudomonadati</taxon>
        <taxon>Pseudomonadota</taxon>
        <taxon>Gammaproteobacteria</taxon>
        <taxon>Chromatiales</taxon>
        <taxon>Ectothiorhodospiraceae</taxon>
        <taxon>Halorhodospira</taxon>
    </lineage>
</organism>
<dbReference type="RefSeq" id="WP_200259475.1">
    <property type="nucleotide sequence ID" value="NZ_NRSH01000090.1"/>
</dbReference>
<evidence type="ECO:0000313" key="11">
    <source>
        <dbReference type="Proteomes" id="UP000738126"/>
    </source>
</evidence>
<dbReference type="Gene3D" id="1.10.3470.10">
    <property type="entry name" value="ABC transporter involved in vitamin B12 uptake, BtuC"/>
    <property type="match status" value="1"/>
</dbReference>
<gene>
    <name evidence="10" type="ORF">CKO13_08315</name>
</gene>
<comment type="similarity">
    <text evidence="2 8">Belongs to the ABC-3 integral membrane protein family.</text>
</comment>
<feature type="transmembrane region" description="Helical" evidence="9">
    <location>
        <begin position="97"/>
        <end position="117"/>
    </location>
</feature>
<reference evidence="10 11" key="1">
    <citation type="journal article" date="2020" name="Microorganisms">
        <title>Osmotic Adaptation and Compatible Solute Biosynthesis of Phototrophic Bacteria as Revealed from Genome Analyses.</title>
        <authorList>
            <person name="Imhoff J.F."/>
            <person name="Rahn T."/>
            <person name="Kunzel S."/>
            <person name="Keller A."/>
            <person name="Neulinger S.C."/>
        </authorList>
    </citation>
    <scope>NUCLEOTIDE SEQUENCE [LARGE SCALE GENOMIC DNA]</scope>
    <source>
        <strain evidence="10 11">DSM 15116</strain>
    </source>
</reference>
<evidence type="ECO:0000256" key="9">
    <source>
        <dbReference type="SAM" id="Phobius"/>
    </source>
</evidence>
<dbReference type="Pfam" id="PF00950">
    <property type="entry name" value="ABC-3"/>
    <property type="match status" value="1"/>
</dbReference>
<feature type="transmembrane region" description="Helical" evidence="9">
    <location>
        <begin position="227"/>
        <end position="248"/>
    </location>
</feature>
<evidence type="ECO:0000256" key="2">
    <source>
        <dbReference type="ARBA" id="ARBA00008034"/>
    </source>
</evidence>
<feature type="transmembrane region" description="Helical" evidence="9">
    <location>
        <begin position="260"/>
        <end position="282"/>
    </location>
</feature>
<dbReference type="SUPFAM" id="SSF46785">
    <property type="entry name" value="Winged helix' DNA-binding domain"/>
    <property type="match status" value="1"/>
</dbReference>
<feature type="transmembrane region" description="Helical" evidence="9">
    <location>
        <begin position="144"/>
        <end position="162"/>
    </location>
</feature>
<evidence type="ECO:0000256" key="7">
    <source>
        <dbReference type="ARBA" id="ARBA00023136"/>
    </source>
</evidence>
<evidence type="ECO:0000256" key="1">
    <source>
        <dbReference type="ARBA" id="ARBA00004651"/>
    </source>
</evidence>
<dbReference type="PANTHER" id="PTHR30477">
    <property type="entry name" value="ABC-TRANSPORTER METAL-BINDING PROTEIN"/>
    <property type="match status" value="1"/>
</dbReference>
<evidence type="ECO:0000256" key="6">
    <source>
        <dbReference type="ARBA" id="ARBA00022989"/>
    </source>
</evidence>
<comment type="subcellular location">
    <subcellularLocation>
        <location evidence="1 8">Cell membrane</location>
        <topology evidence="1 8">Multi-pass membrane protein</topology>
    </subcellularLocation>
</comment>
<comment type="caution">
    <text evidence="10">The sequence shown here is derived from an EMBL/GenBank/DDBJ whole genome shotgun (WGS) entry which is preliminary data.</text>
</comment>
<dbReference type="InterPro" id="IPR001626">
    <property type="entry name" value="ABC_TroCD"/>
</dbReference>
<evidence type="ECO:0000256" key="3">
    <source>
        <dbReference type="ARBA" id="ARBA00022448"/>
    </source>
</evidence>
<proteinExistence type="inferred from homology"/>
<dbReference type="PANTHER" id="PTHR30477:SF3">
    <property type="entry name" value="METAL TRANSPORT SYSTEM MEMBRANE PROTEIN CT_069-RELATED"/>
    <property type="match status" value="1"/>
</dbReference>
<sequence>MAGLGTLLGDYTVQNVLLGAVFLGIVSGVLGSFAVLRQQSLLGDALAHAALPGVCLGFLIAGARSLPWILAGALATGVLAALTMLLLIRRSRLKTDAGLGIVLSLFFAAGVVLLTYIQGQPNAAQGGLDTFLFGQAAATLRSDLYLMGGITAAALTLVAALWKELKLVTFDPQFAGAIGLPVTVLEVVLTAMIALAVVVGLQMVGVVLMTAMVIAPAAAARQWVKRLGAMVALAAALGVAAGATGSLVSASGANLATGPLIVLTASALVLGSLLLAPGRGLAWAQLRRWRERRAIGERQVLATLYRLAAAHYDPAYPTELGTLDTLYGGTPRRALRRLERRGLIAPVAHMPHEEGPHWELTEAGRRAAERTLEGNSGGAG</sequence>
<keyword evidence="5 8" id="KW-0812">Transmembrane</keyword>
<keyword evidence="6 9" id="KW-1133">Transmembrane helix</keyword>
<feature type="transmembrane region" description="Helical" evidence="9">
    <location>
        <begin position="68"/>
        <end position="88"/>
    </location>
</feature>